<accession>I3WZA3</accession>
<dbReference type="Proteomes" id="UP000006180">
    <property type="component" value="Chromosome"/>
</dbReference>
<evidence type="ECO:0000313" key="1">
    <source>
        <dbReference type="EMBL" id="AFL48959.1"/>
    </source>
</evidence>
<protein>
    <submittedName>
        <fullName evidence="1">Uncharacterized protein</fullName>
    </submittedName>
</protein>
<evidence type="ECO:0000313" key="2">
    <source>
        <dbReference type="Proteomes" id="UP000006180"/>
    </source>
</evidence>
<dbReference type="AlphaFoldDB" id="I3WZA3"/>
<dbReference type="HOGENOM" id="CLU_2883500_0_0_5"/>
<dbReference type="PATRIC" id="fig|1185652.3.peg.375"/>
<name>I3WZA3_SINF2</name>
<sequence length="63" mass="7371">MDMMAMAVLFDMASRNRRREDQFEPRSKGRRETFGEHMLAALFRKPRPAERRDDCDGVPCIAP</sequence>
<gene>
    <name evidence="1" type="ORF">USDA257_c03610</name>
</gene>
<dbReference type="KEGG" id="sfd:USDA257_c03610"/>
<dbReference type="EMBL" id="CP003563">
    <property type="protein sequence ID" value="AFL48959.1"/>
    <property type="molecule type" value="Genomic_DNA"/>
</dbReference>
<proteinExistence type="predicted"/>
<organism evidence="1 2">
    <name type="scientific">Sinorhizobium fredii (strain USDA 257)</name>
    <dbReference type="NCBI Taxonomy" id="1185652"/>
    <lineage>
        <taxon>Bacteria</taxon>
        <taxon>Pseudomonadati</taxon>
        <taxon>Pseudomonadota</taxon>
        <taxon>Alphaproteobacteria</taxon>
        <taxon>Hyphomicrobiales</taxon>
        <taxon>Rhizobiaceae</taxon>
        <taxon>Sinorhizobium/Ensifer group</taxon>
        <taxon>Sinorhizobium</taxon>
    </lineage>
</organism>
<reference evidence="1 2" key="1">
    <citation type="journal article" date="2012" name="J. Bacteriol.">
        <title>Complete genome sequence of the broad-host-range strain Sinorhizobium fredii USDA257.</title>
        <authorList>
            <person name="Schuldes J."/>
            <person name="Rodriguez Orbegoso M."/>
            <person name="Schmeisser C."/>
            <person name="Krishnan H.B."/>
            <person name="Daniel R."/>
            <person name="Streit W.R."/>
        </authorList>
    </citation>
    <scope>NUCLEOTIDE SEQUENCE [LARGE SCALE GENOMIC DNA]</scope>
    <source>
        <strain evidence="1 2">USDA 257</strain>
    </source>
</reference>